<name>Q98A83_RHILO</name>
<evidence type="ECO:0000256" key="5">
    <source>
        <dbReference type="ARBA" id="ARBA00023172"/>
    </source>
</evidence>
<dbReference type="GO" id="GO:0003677">
    <property type="term" value="F:DNA binding"/>
    <property type="evidence" value="ECO:0007669"/>
    <property type="project" value="UniProtKB-KW"/>
</dbReference>
<keyword evidence="3" id="KW-0815">Transposition</keyword>
<organism evidence="6 7">
    <name type="scientific">Mesorhizobium japonicum (strain LMG 29417 / CECT 9101 / MAFF 303099)</name>
    <name type="common">Mesorhizobium loti (strain MAFF 303099)</name>
    <dbReference type="NCBI Taxonomy" id="266835"/>
    <lineage>
        <taxon>Bacteria</taxon>
        <taxon>Pseudomonadati</taxon>
        <taxon>Pseudomonadota</taxon>
        <taxon>Alphaproteobacteria</taxon>
        <taxon>Hyphomicrobiales</taxon>
        <taxon>Phyllobacteriaceae</taxon>
        <taxon>Mesorhizobium</taxon>
    </lineage>
</organism>
<reference evidence="6 7" key="1">
    <citation type="journal article" date="2000" name="DNA Res.">
        <title>Complete genome structure of the nitrogen-fixing symbiotic bacterium Mesorhizobium loti.</title>
        <authorList>
            <person name="Kaneko T."/>
            <person name="Nakamura Y."/>
            <person name="Sato S."/>
            <person name="Asamizu E."/>
            <person name="Kato T."/>
            <person name="Sasamoto S."/>
            <person name="Watanabe A."/>
            <person name="Idesawa K."/>
            <person name="Ishikawa A."/>
            <person name="Kawashima K."/>
            <person name="Kimura T."/>
            <person name="Kishida Y."/>
            <person name="Kiyokawa C."/>
            <person name="Kohara M."/>
            <person name="Matsumoto M."/>
            <person name="Matsuno A."/>
            <person name="Mochizuki Y."/>
            <person name="Nakayama S."/>
            <person name="Nakazaki N."/>
            <person name="Shimpo S."/>
            <person name="Sugimoto M."/>
            <person name="Takeuchi C."/>
            <person name="Yamada M."/>
            <person name="Tabata S."/>
        </authorList>
    </citation>
    <scope>NUCLEOTIDE SEQUENCE [LARGE SCALE GENOMIC DNA]</scope>
    <source>
        <strain evidence="7">LMG 29417 / CECT 9101 / MAFF 303099</strain>
    </source>
</reference>
<dbReference type="RefSeq" id="WP_010913775.1">
    <property type="nucleotide sequence ID" value="NC_002678.2"/>
</dbReference>
<dbReference type="AlphaFoldDB" id="Q98A83"/>
<protein>
    <submittedName>
        <fullName evidence="6">Transposase</fullName>
    </submittedName>
</protein>
<dbReference type="eggNOG" id="COG3328">
    <property type="taxonomic scope" value="Bacteria"/>
</dbReference>
<comment type="similarity">
    <text evidence="2">Belongs to the transposase mutator family.</text>
</comment>
<comment type="function">
    <text evidence="1">Required for the transposition of the insertion element.</text>
</comment>
<evidence type="ECO:0000313" key="7">
    <source>
        <dbReference type="Proteomes" id="UP000000552"/>
    </source>
</evidence>
<sequence length="129" mass="14484">MGSNRCPTSCREEAVHICIVHLIRHLLEFVSRKVAKPLCRRSAPSAGGRTLSRHEGSGRLRGRRYPAIIQSWRRGCQHVVPFFASECAQHHLHDGYGVRNVRGASAPSPIALNPWSVRSHQIDMATRRT</sequence>
<dbReference type="InterPro" id="IPR001207">
    <property type="entry name" value="Transposase_mutator"/>
</dbReference>
<dbReference type="GO" id="GO:0004803">
    <property type="term" value="F:transposase activity"/>
    <property type="evidence" value="ECO:0007669"/>
    <property type="project" value="InterPro"/>
</dbReference>
<dbReference type="Pfam" id="PF00872">
    <property type="entry name" value="Transposase_mut"/>
    <property type="match status" value="1"/>
</dbReference>
<keyword evidence="5" id="KW-0233">DNA recombination</keyword>
<dbReference type="Proteomes" id="UP000000552">
    <property type="component" value="Chromosome"/>
</dbReference>
<accession>Q98A83</accession>
<dbReference type="GO" id="GO:0006313">
    <property type="term" value="P:DNA transposition"/>
    <property type="evidence" value="ECO:0007669"/>
    <property type="project" value="InterPro"/>
</dbReference>
<dbReference type="EMBL" id="BA000012">
    <property type="protein sequence ID" value="BAB52454.1"/>
    <property type="molecule type" value="Genomic_DNA"/>
</dbReference>
<proteinExistence type="inferred from homology"/>
<evidence type="ECO:0000256" key="2">
    <source>
        <dbReference type="ARBA" id="ARBA00010961"/>
    </source>
</evidence>
<dbReference type="KEGG" id="mlo:mll6110"/>
<evidence type="ECO:0000256" key="3">
    <source>
        <dbReference type="ARBA" id="ARBA00022578"/>
    </source>
</evidence>
<keyword evidence="4" id="KW-0238">DNA-binding</keyword>
<evidence type="ECO:0000313" key="6">
    <source>
        <dbReference type="EMBL" id="BAB52454.1"/>
    </source>
</evidence>
<evidence type="ECO:0000256" key="1">
    <source>
        <dbReference type="ARBA" id="ARBA00002190"/>
    </source>
</evidence>
<gene>
    <name evidence="6" type="ordered locus">mll6110</name>
</gene>
<evidence type="ECO:0000256" key="4">
    <source>
        <dbReference type="ARBA" id="ARBA00023125"/>
    </source>
</evidence>
<dbReference type="HOGENOM" id="CLU_1947101_0_0_5"/>